<reference evidence="1" key="1">
    <citation type="submission" date="2020-04" db="EMBL/GenBank/DDBJ databases">
        <authorList>
            <person name="Chiriac C."/>
            <person name="Salcher M."/>
            <person name="Ghai R."/>
            <person name="Kavagutti S V."/>
        </authorList>
    </citation>
    <scope>NUCLEOTIDE SEQUENCE</scope>
</reference>
<protein>
    <submittedName>
        <fullName evidence="1">Uncharacterized protein</fullName>
    </submittedName>
</protein>
<sequence>MNERIRELANNAGVDAGQLFAEMLCTDSEVNVKIAEAWNAQPDEVRQRIFQVIEQNQSKFAELIVEECAHWAFSDDYDRTAMLQHFGVK</sequence>
<gene>
    <name evidence="1" type="ORF">UFOVP49_80</name>
</gene>
<proteinExistence type="predicted"/>
<organism evidence="1">
    <name type="scientific">uncultured Caudovirales phage</name>
    <dbReference type="NCBI Taxonomy" id="2100421"/>
    <lineage>
        <taxon>Viruses</taxon>
        <taxon>Duplodnaviria</taxon>
        <taxon>Heunggongvirae</taxon>
        <taxon>Uroviricota</taxon>
        <taxon>Caudoviricetes</taxon>
        <taxon>Peduoviridae</taxon>
        <taxon>Maltschvirus</taxon>
        <taxon>Maltschvirus maltsch</taxon>
    </lineage>
</organism>
<accession>A0A6J5KSL1</accession>
<evidence type="ECO:0000313" key="1">
    <source>
        <dbReference type="EMBL" id="CAB4124242.1"/>
    </source>
</evidence>
<name>A0A6J5KSL1_9CAUD</name>
<dbReference type="EMBL" id="LR796178">
    <property type="protein sequence ID" value="CAB4124242.1"/>
    <property type="molecule type" value="Genomic_DNA"/>
</dbReference>